<proteinExistence type="predicted"/>
<dbReference type="EMBL" id="KZ293430">
    <property type="protein sequence ID" value="PBK69264.1"/>
    <property type="molecule type" value="Genomic_DNA"/>
</dbReference>
<dbReference type="Proteomes" id="UP000218334">
    <property type="component" value="Unassembled WGS sequence"/>
</dbReference>
<reference evidence="2" key="1">
    <citation type="journal article" date="2017" name="Nat. Ecol. Evol.">
        <title>Genome expansion and lineage-specific genetic innovations in the forest pathogenic fungi Armillaria.</title>
        <authorList>
            <person name="Sipos G."/>
            <person name="Prasanna A.N."/>
            <person name="Walter M.C."/>
            <person name="O'Connor E."/>
            <person name="Balint B."/>
            <person name="Krizsan K."/>
            <person name="Kiss B."/>
            <person name="Hess J."/>
            <person name="Varga T."/>
            <person name="Slot J."/>
            <person name="Riley R."/>
            <person name="Boka B."/>
            <person name="Rigling D."/>
            <person name="Barry K."/>
            <person name="Lee J."/>
            <person name="Mihaltcheva S."/>
            <person name="LaButti K."/>
            <person name="Lipzen A."/>
            <person name="Waldron R."/>
            <person name="Moloney N.M."/>
            <person name="Sperisen C."/>
            <person name="Kredics L."/>
            <person name="Vagvoelgyi C."/>
            <person name="Patrignani A."/>
            <person name="Fitzpatrick D."/>
            <person name="Nagy I."/>
            <person name="Doyle S."/>
            <person name="Anderson J.B."/>
            <person name="Grigoriev I.V."/>
            <person name="Gueldener U."/>
            <person name="Muensterkoetter M."/>
            <person name="Nagy L.G."/>
        </authorList>
    </citation>
    <scope>NUCLEOTIDE SEQUENCE [LARGE SCALE GENOMIC DNA]</scope>
    <source>
        <strain evidence="2">28-4</strain>
    </source>
</reference>
<dbReference type="InterPro" id="IPR032675">
    <property type="entry name" value="LRR_dom_sf"/>
</dbReference>
<gene>
    <name evidence="1" type="ORF">ARMSODRAFT_957629</name>
</gene>
<evidence type="ECO:0000313" key="2">
    <source>
        <dbReference type="Proteomes" id="UP000218334"/>
    </source>
</evidence>
<dbReference type="AlphaFoldDB" id="A0A2H3BK32"/>
<accession>A0A2H3BK32</accession>
<protein>
    <recommendedName>
        <fullName evidence="3">F-box domain-containing protein</fullName>
    </recommendedName>
</protein>
<dbReference type="Gene3D" id="3.80.10.10">
    <property type="entry name" value="Ribonuclease Inhibitor"/>
    <property type="match status" value="1"/>
</dbReference>
<name>A0A2H3BK32_9AGAR</name>
<dbReference type="SUPFAM" id="SSF52047">
    <property type="entry name" value="RNI-like"/>
    <property type="match status" value="1"/>
</dbReference>
<evidence type="ECO:0008006" key="3">
    <source>
        <dbReference type="Google" id="ProtNLM"/>
    </source>
</evidence>
<evidence type="ECO:0000313" key="1">
    <source>
        <dbReference type="EMBL" id="PBK69264.1"/>
    </source>
</evidence>
<keyword evidence="2" id="KW-1185">Reference proteome</keyword>
<organism evidence="1 2">
    <name type="scientific">Armillaria solidipes</name>
    <dbReference type="NCBI Taxonomy" id="1076256"/>
    <lineage>
        <taxon>Eukaryota</taxon>
        <taxon>Fungi</taxon>
        <taxon>Dikarya</taxon>
        <taxon>Basidiomycota</taxon>
        <taxon>Agaricomycotina</taxon>
        <taxon>Agaricomycetes</taxon>
        <taxon>Agaricomycetidae</taxon>
        <taxon>Agaricales</taxon>
        <taxon>Marasmiineae</taxon>
        <taxon>Physalacriaceae</taxon>
        <taxon>Armillaria</taxon>
    </lineage>
</organism>
<sequence>MHQVLLIDEILQEIFHWCSVLEVNVLTQAARTCQAWKEPALDALYRELPSVEPLWTLLPSLKGDKVIPSDELRVFRSYARRVRHITHTARSAKGPLNPSIYAALCGKNGYIFPNLTTTKFKLSNGSHPSLCLSPRLRDLQLDVGFAVKDTSSGGLEYLREVALVACHLQSLTFRGLVPAQLNSIIPSMSTLHTLLLRTGRSVTADIIASISMLPHLNYLELHAQHLEASQIEDIWCSASGPLRFPLLQNLRLRSTPDLAILILQNMQSTALHTLSLDIETRDQTTPFWLALFNVMQERFSSSLEHVSITHHLELDHDIPLNIDLINTIDFAALRSLARLRDLRHLHFDTTVPMDISTEDVTQMVTWWPHLKHLEMWPESVVDCDENSPRINSGSSPRLTLDVLPVISASLPKLEFVALPVDTSAITEEAVSGLQLLGHRNLQGISFSYPHAPDTNLLPLYLRKLFPALRQVGHASGHDELWASVAAQGYHTRYAS</sequence>
<dbReference type="STRING" id="1076256.A0A2H3BK32"/>